<evidence type="ECO:0000256" key="3">
    <source>
        <dbReference type="ARBA" id="ARBA00022517"/>
    </source>
</evidence>
<dbReference type="GO" id="GO:0030692">
    <property type="term" value="C:Noc4p-Nop14p complex"/>
    <property type="evidence" value="ECO:0007669"/>
    <property type="project" value="TreeGrafter"/>
</dbReference>
<comment type="subcellular location">
    <subcellularLocation>
        <location evidence="1">Nucleus</location>
        <location evidence="1">Nucleolus</location>
    </subcellularLocation>
</comment>
<evidence type="ECO:0000256" key="5">
    <source>
        <dbReference type="ARBA" id="ARBA00023242"/>
    </source>
</evidence>
<keyword evidence="10" id="KW-1185">Reference proteome</keyword>
<organism evidence="9 10">
    <name type="scientific">Wickerhamomyces pijperi</name>
    <name type="common">Yeast</name>
    <name type="synonym">Pichia pijperi</name>
    <dbReference type="NCBI Taxonomy" id="599730"/>
    <lineage>
        <taxon>Eukaryota</taxon>
        <taxon>Fungi</taxon>
        <taxon>Dikarya</taxon>
        <taxon>Ascomycota</taxon>
        <taxon>Saccharomycotina</taxon>
        <taxon>Saccharomycetes</taxon>
        <taxon>Phaffomycetales</taxon>
        <taxon>Wickerhamomycetaceae</taxon>
        <taxon>Wickerhamomyces</taxon>
    </lineage>
</organism>
<evidence type="ECO:0000256" key="8">
    <source>
        <dbReference type="SAM" id="MobiDB-lite"/>
    </source>
</evidence>
<evidence type="ECO:0000313" key="10">
    <source>
        <dbReference type="Proteomes" id="UP000774326"/>
    </source>
</evidence>
<dbReference type="Proteomes" id="UP000774326">
    <property type="component" value="Unassembled WGS sequence"/>
</dbReference>
<keyword evidence="4" id="KW-0698">rRNA processing</keyword>
<feature type="region of interest" description="Disordered" evidence="8">
    <location>
        <begin position="13"/>
        <end position="44"/>
    </location>
</feature>
<dbReference type="PANTHER" id="PTHR23183:SF0">
    <property type="entry name" value="NUCLEOLAR PROTEIN 14"/>
    <property type="match status" value="1"/>
</dbReference>
<feature type="region of interest" description="Disordered" evidence="8">
    <location>
        <begin position="169"/>
        <end position="219"/>
    </location>
</feature>
<feature type="compositionally biased region" description="Basic and acidic residues" evidence="8">
    <location>
        <begin position="295"/>
        <end position="342"/>
    </location>
</feature>
<feature type="coiled-coil region" evidence="7">
    <location>
        <begin position="223"/>
        <end position="261"/>
    </location>
</feature>
<feature type="compositionally biased region" description="Basic and acidic residues" evidence="8">
    <location>
        <begin position="63"/>
        <end position="72"/>
    </location>
</feature>
<evidence type="ECO:0000256" key="4">
    <source>
        <dbReference type="ARBA" id="ARBA00022552"/>
    </source>
</evidence>
<keyword evidence="7" id="KW-0175">Coiled coil</keyword>
<feature type="compositionally biased region" description="Acidic residues" evidence="8">
    <location>
        <begin position="366"/>
        <end position="383"/>
    </location>
</feature>
<dbReference type="PANTHER" id="PTHR23183">
    <property type="entry name" value="NOP14"/>
    <property type="match status" value="1"/>
</dbReference>
<evidence type="ECO:0000313" key="9">
    <source>
        <dbReference type="EMBL" id="KAH3683678.1"/>
    </source>
</evidence>
<evidence type="ECO:0000256" key="6">
    <source>
        <dbReference type="ARBA" id="ARBA00024695"/>
    </source>
</evidence>
<comment type="function">
    <text evidence="6">Involved in nucleolar processing of pre-18S ribosomal RNA. Has a role in the nuclear export of 40S pre-ribosomal subunit to the cytoplasm.</text>
</comment>
<sequence>MAGSQLKQLKEALKKQGLTGQTNTKSKKNIKKAPSDSRRDDKREVLEKIREQFNPFEIKVNKKKTDIDERSQKGLTGRPGISKQIGEDARMAAYEAKKSLKNRTGIFKDRRFGENDKNMTEEEKMLHRFAKERQAQSSKKSMFSLNDDSDDEENEVGLTHFGKAISLKDDFEQEDDLKNGSDDDDDFLKPKKRSRDDDEEAEEGALEFQHEEPNRKKTKAEVMKEVMAKSKFYKQQRQILREKTEEKIFDLDEEYDDVLAELGSVPKPAAAKAPQFAKVDANGMSYEKSLKELNMERRAVPADRTKTEEEVRKERADKMRELEEARLRRMEGMEDSREKGPDELDDDFWAGSDSEGYVLGQNHIDGEDDEEEEEAGDEDDEVDEHGVPKKFKQNAEIQCPESHDDFLDILESYKFEETITAASKILTTYAPRLAVGNKEKLGIFTVILFQHILYLSESELIEEEKFAEIQEGLVSLVKTLSQKYNFELTQSLRDKIEEIHERITDTLQGQDEFPRISDLTFFALVGVLYSTSDHYHLIVTPTCIVLGEALEQVKYETLNSLVAGIFIAETFLKYQRISKRFAPEVVYFLQKALLSFIDEELESDLITGKADAKFDLPKTLTYNEDSFIKISDLELDNLDTEASKSSIFHKLINVIELALDTWKDKSSLLEISAPFVTILAHFQTKYPDFKPLSQLSLKFTRLLKFAQDERVPLTLQAHKKLSIATFTPKFEENFNPERKSYDENRSRVELSKMNKQIKQERKIALKELRKDSKFEARQQIKEKKEKYAEYHSKMKRIMNTINTVEGAERNEYDREKKLRKSKK</sequence>
<dbReference type="Pfam" id="PF04147">
    <property type="entry name" value="Nop14"/>
    <property type="match status" value="2"/>
</dbReference>
<evidence type="ECO:0008006" key="11">
    <source>
        <dbReference type="Google" id="ProtNLM"/>
    </source>
</evidence>
<dbReference type="AlphaFoldDB" id="A0A9P8Q438"/>
<feature type="compositionally biased region" description="Basic and acidic residues" evidence="8">
    <location>
        <begin position="169"/>
        <end position="181"/>
    </location>
</feature>
<accession>A0A9P8Q438</accession>
<comment type="similarity">
    <text evidence="2">Belongs to the NOP14 family.</text>
</comment>
<dbReference type="EMBL" id="JAEUBG010003009">
    <property type="protein sequence ID" value="KAH3683678.1"/>
    <property type="molecule type" value="Genomic_DNA"/>
</dbReference>
<feature type="compositionally biased region" description="Basic and acidic residues" evidence="8">
    <location>
        <begin position="208"/>
        <end position="219"/>
    </location>
</feature>
<proteinExistence type="inferred from homology"/>
<feature type="region of interest" description="Disordered" evidence="8">
    <location>
        <begin position="131"/>
        <end position="157"/>
    </location>
</feature>
<dbReference type="GO" id="GO:0032040">
    <property type="term" value="C:small-subunit processome"/>
    <property type="evidence" value="ECO:0007669"/>
    <property type="project" value="InterPro"/>
</dbReference>
<gene>
    <name evidence="9" type="ORF">WICPIJ_005362</name>
</gene>
<evidence type="ECO:0000256" key="1">
    <source>
        <dbReference type="ARBA" id="ARBA00004604"/>
    </source>
</evidence>
<feature type="compositionally biased region" description="Basic and acidic residues" evidence="8">
    <location>
        <begin position="33"/>
        <end position="44"/>
    </location>
</feature>
<dbReference type="InterPro" id="IPR007276">
    <property type="entry name" value="Nop14"/>
</dbReference>
<protein>
    <recommendedName>
        <fullName evidence="11">Nucleolar complex protein 14</fullName>
    </recommendedName>
</protein>
<dbReference type="OrthoDB" id="441771at2759"/>
<comment type="caution">
    <text evidence="9">The sequence shown here is derived from an EMBL/GenBank/DDBJ whole genome shotgun (WGS) entry which is preliminary data.</text>
</comment>
<dbReference type="GO" id="GO:0030490">
    <property type="term" value="P:maturation of SSU-rRNA"/>
    <property type="evidence" value="ECO:0007669"/>
    <property type="project" value="TreeGrafter"/>
</dbReference>
<keyword evidence="5" id="KW-0539">Nucleus</keyword>
<name>A0A9P8Q438_WICPI</name>
<evidence type="ECO:0000256" key="7">
    <source>
        <dbReference type="SAM" id="Coils"/>
    </source>
</evidence>
<reference evidence="9" key="1">
    <citation type="journal article" date="2021" name="Open Biol.">
        <title>Shared evolutionary footprints suggest mitochondrial oxidative damage underlies multiple complex I losses in fungi.</title>
        <authorList>
            <person name="Schikora-Tamarit M.A."/>
            <person name="Marcet-Houben M."/>
            <person name="Nosek J."/>
            <person name="Gabaldon T."/>
        </authorList>
    </citation>
    <scope>NUCLEOTIDE SEQUENCE</scope>
    <source>
        <strain evidence="9">CBS2887</strain>
    </source>
</reference>
<evidence type="ECO:0000256" key="2">
    <source>
        <dbReference type="ARBA" id="ARBA00007466"/>
    </source>
</evidence>
<feature type="region of interest" description="Disordered" evidence="8">
    <location>
        <begin position="63"/>
        <end position="86"/>
    </location>
</feature>
<keyword evidence="3" id="KW-0690">Ribosome biogenesis</keyword>
<reference evidence="9" key="2">
    <citation type="submission" date="2021-01" db="EMBL/GenBank/DDBJ databases">
        <authorList>
            <person name="Schikora-Tamarit M.A."/>
        </authorList>
    </citation>
    <scope>NUCLEOTIDE SEQUENCE</scope>
    <source>
        <strain evidence="9">CBS2887</strain>
    </source>
</reference>
<feature type="region of interest" description="Disordered" evidence="8">
    <location>
        <begin position="295"/>
        <end position="385"/>
    </location>
</feature>
<feature type="compositionally biased region" description="Polar residues" evidence="8">
    <location>
        <begin position="135"/>
        <end position="144"/>
    </location>
</feature>